<sequence length="1101" mass="120967">MRVPKDLARVLPLDEQLFAGRFVIEAEAGVGGMGVVYRAFDQVRGERVALKILHQADPAALHRFDAEVRALAKLRHPAIVEYVAHGVDVEGDPYLAMEWVVGETLHARLREGVLAIADALILGARLAGALESAHAVGVLHRDIKPSNVLLPARNVREAKLADFGLALIGEGDEADSGDAVSGECIVGTPGYMAPEQARGSPELDGRADLFSLGCLLFRCVTGVEPFPGTAELSASAKVMLLEPPPLSELHPEAPVALSRLVANLLAKNPDERPVSARAVQKDLERMARAIRADLSAPPSEVRTLESAPEAYFGRYVLESSPAGAGDVFLARDPARNRHVALRVFGMVRNPEEIAQLLREARVVSGVNHPNIAPILDVGEHAGVAFVVREQVTGQCLRRFMGDATVTFAQRARWLLQVAQGLAAAHRAGVAHGDVRPDNIVVRGGDIKLLDFRFGFAAGDTRGDQYAWGVIAYELLTGCSLADGIDLDGIDLTIAHVIRRAVHENPEERFATMDDAHDAFQAAIERDPARRKAGRRHRAWAVALIGLAALLTGIFLPTCNREMAPVSSAADASEAVNGEESTRNPKARAHFDAAIRYWRGASSRIALLTLGDALDADPDFAAAHLYSAIMLVQDDVEAVQHYRAATIHRNQLSPRDRALLDAFATSVTVPRDLTATQEALTAALVRFPADWLLSSVLARVHLDKHENQKAIDVSDAALRHDPSLALALYQRAVAESDHDHDRASRSLDECLRISPQADSCLSWLMKFANHEGQCVEAEQYARTLLRLTNRPAGSWRWSLAGAIIAQGGTIESARDAYERVSFSKNDVDPMFDVLKGSFAEAQRTLDDKVAWDEGETDGGWHEYIVRYQFNMAKELNDVPRITRLAAQHLKRLDGWLLGNHMEGNILPRRMQYFVGTLSREAFEEHRQRWMKNEIPTKDYYGTKDVWFYGYADAAKTKEDFVDAYRAYREYETAPHRWGMATVRDDFALGHVSLLADDVDRAIPLLRRVANDCNVVQWAIEHTWAHLDLGMALEQTGDVSGACAAYDVVVQRWGKEPRSVSARTARARRAALHCAAQNTPRAVRPAPVPENDGTSRTVVPRDS</sequence>
<evidence type="ECO:0000256" key="2">
    <source>
        <dbReference type="ARBA" id="ARBA00022741"/>
    </source>
</evidence>
<feature type="domain" description="Protein kinase" evidence="6">
    <location>
        <begin position="22"/>
        <end position="286"/>
    </location>
</feature>
<dbReference type="PROSITE" id="PS00108">
    <property type="entry name" value="PROTEIN_KINASE_ST"/>
    <property type="match status" value="1"/>
</dbReference>
<dbReference type="GO" id="GO:0016301">
    <property type="term" value="F:kinase activity"/>
    <property type="evidence" value="ECO:0007669"/>
    <property type="project" value="UniProtKB-KW"/>
</dbReference>
<dbReference type="PANTHER" id="PTHR43289:SF6">
    <property type="entry name" value="SERINE_THREONINE-PROTEIN KINASE NEKL-3"/>
    <property type="match status" value="1"/>
</dbReference>
<dbReference type="InterPro" id="IPR008271">
    <property type="entry name" value="Ser/Thr_kinase_AS"/>
</dbReference>
<dbReference type="CDD" id="cd14014">
    <property type="entry name" value="STKc_PknB_like"/>
    <property type="match status" value="2"/>
</dbReference>
<dbReference type="EMBL" id="CP089983">
    <property type="protein sequence ID" value="WXB00755.1"/>
    <property type="molecule type" value="Genomic_DNA"/>
</dbReference>
<accession>A0ABZ2KQH8</accession>
<dbReference type="InterPro" id="IPR011009">
    <property type="entry name" value="Kinase-like_dom_sf"/>
</dbReference>
<evidence type="ECO:0000313" key="7">
    <source>
        <dbReference type="EMBL" id="WXB00755.1"/>
    </source>
</evidence>
<evidence type="ECO:0000256" key="5">
    <source>
        <dbReference type="SAM" id="MobiDB-lite"/>
    </source>
</evidence>
<dbReference type="Gene3D" id="1.25.40.10">
    <property type="entry name" value="Tetratricopeptide repeat domain"/>
    <property type="match status" value="1"/>
</dbReference>
<organism evidence="7 8">
    <name type="scientific">Pendulispora rubella</name>
    <dbReference type="NCBI Taxonomy" id="2741070"/>
    <lineage>
        <taxon>Bacteria</taxon>
        <taxon>Pseudomonadati</taxon>
        <taxon>Myxococcota</taxon>
        <taxon>Myxococcia</taxon>
        <taxon>Myxococcales</taxon>
        <taxon>Sorangiineae</taxon>
        <taxon>Pendulisporaceae</taxon>
        <taxon>Pendulispora</taxon>
    </lineage>
</organism>
<feature type="region of interest" description="Disordered" evidence="5">
    <location>
        <begin position="1074"/>
        <end position="1101"/>
    </location>
</feature>
<dbReference type="SUPFAM" id="SSF48452">
    <property type="entry name" value="TPR-like"/>
    <property type="match status" value="2"/>
</dbReference>
<keyword evidence="1" id="KW-0808">Transferase</keyword>
<dbReference type="InterPro" id="IPR000719">
    <property type="entry name" value="Prot_kinase_dom"/>
</dbReference>
<dbReference type="PANTHER" id="PTHR43289">
    <property type="entry name" value="MITOGEN-ACTIVATED PROTEIN KINASE KINASE KINASE 20-RELATED"/>
    <property type="match status" value="1"/>
</dbReference>
<evidence type="ECO:0000256" key="1">
    <source>
        <dbReference type="ARBA" id="ARBA00022679"/>
    </source>
</evidence>
<dbReference type="PROSITE" id="PS50011">
    <property type="entry name" value="PROTEIN_KINASE_DOM"/>
    <property type="match status" value="2"/>
</dbReference>
<reference evidence="7" key="1">
    <citation type="submission" date="2021-12" db="EMBL/GenBank/DDBJ databases">
        <title>Discovery of the Pendulisporaceae a myxobacterial family with distinct sporulation behavior and unique specialized metabolism.</title>
        <authorList>
            <person name="Garcia R."/>
            <person name="Popoff A."/>
            <person name="Bader C.D."/>
            <person name="Loehr J."/>
            <person name="Walesch S."/>
            <person name="Walt C."/>
            <person name="Boldt J."/>
            <person name="Bunk B."/>
            <person name="Haeckl F.J.F.P.J."/>
            <person name="Gunesch A.P."/>
            <person name="Birkelbach J."/>
            <person name="Nuebel U."/>
            <person name="Pietschmann T."/>
            <person name="Bach T."/>
            <person name="Mueller R."/>
        </authorList>
    </citation>
    <scope>NUCLEOTIDE SEQUENCE</scope>
    <source>
        <strain evidence="7">MSr11367</strain>
    </source>
</reference>
<feature type="domain" description="Protein kinase" evidence="6">
    <location>
        <begin position="313"/>
        <end position="604"/>
    </location>
</feature>
<protein>
    <submittedName>
        <fullName evidence="7">Protein kinase</fullName>
    </submittedName>
</protein>
<dbReference type="Pfam" id="PF00069">
    <property type="entry name" value="Pkinase"/>
    <property type="match status" value="2"/>
</dbReference>
<evidence type="ECO:0000256" key="4">
    <source>
        <dbReference type="ARBA" id="ARBA00022840"/>
    </source>
</evidence>
<keyword evidence="2" id="KW-0547">Nucleotide-binding</keyword>
<dbReference type="SUPFAM" id="SSF56112">
    <property type="entry name" value="Protein kinase-like (PK-like)"/>
    <property type="match status" value="2"/>
</dbReference>
<proteinExistence type="predicted"/>
<dbReference type="Gene3D" id="1.10.510.10">
    <property type="entry name" value="Transferase(Phosphotransferase) domain 1"/>
    <property type="match status" value="3"/>
</dbReference>
<dbReference type="Gene3D" id="3.30.200.20">
    <property type="entry name" value="Phosphorylase Kinase, domain 1"/>
    <property type="match status" value="2"/>
</dbReference>
<dbReference type="SMART" id="SM00220">
    <property type="entry name" value="S_TKc"/>
    <property type="match status" value="2"/>
</dbReference>
<evidence type="ECO:0000259" key="6">
    <source>
        <dbReference type="PROSITE" id="PS50011"/>
    </source>
</evidence>
<keyword evidence="4" id="KW-0067">ATP-binding</keyword>
<evidence type="ECO:0000256" key="3">
    <source>
        <dbReference type="ARBA" id="ARBA00022777"/>
    </source>
</evidence>
<keyword evidence="8" id="KW-1185">Reference proteome</keyword>
<dbReference type="Proteomes" id="UP001374803">
    <property type="component" value="Chromosome"/>
</dbReference>
<dbReference type="RefSeq" id="WP_394830356.1">
    <property type="nucleotide sequence ID" value="NZ_CP089929.1"/>
</dbReference>
<name>A0ABZ2KQH8_9BACT</name>
<evidence type="ECO:0000313" key="8">
    <source>
        <dbReference type="Proteomes" id="UP001374803"/>
    </source>
</evidence>
<gene>
    <name evidence="7" type="ORF">LVJ94_27995</name>
</gene>
<dbReference type="InterPro" id="IPR011990">
    <property type="entry name" value="TPR-like_helical_dom_sf"/>
</dbReference>
<keyword evidence="3 7" id="KW-0418">Kinase</keyword>